<dbReference type="EMBL" id="AP019537">
    <property type="protein sequence ID" value="BBJ05208.1"/>
    <property type="molecule type" value="Genomic_DNA"/>
</dbReference>
<name>A0A455WI35_MARNT</name>
<dbReference type="Pfam" id="PF04336">
    <property type="entry name" value="ACP_PD"/>
    <property type="match status" value="1"/>
</dbReference>
<reference evidence="5" key="1">
    <citation type="submission" date="2019-03" db="EMBL/GenBank/DDBJ databases">
        <title>Whole genome analysis of nitrate-reducing bacteria Marinobacter hydrocarbonoclasticus YB03.</title>
        <authorList>
            <person name="Azam A.H."/>
            <person name="Yuk S.R."/>
            <person name="Kamarisima K."/>
            <person name="Miyanaga K."/>
            <person name="Tanji Y."/>
        </authorList>
    </citation>
    <scope>NUCLEOTIDE SEQUENCE</scope>
    <source>
        <strain evidence="5">YB03</strain>
    </source>
</reference>
<dbReference type="AlphaFoldDB" id="A0A455WI35"/>
<accession>A0A455WI35</accession>
<evidence type="ECO:0000256" key="1">
    <source>
        <dbReference type="ARBA" id="ARBA00022516"/>
    </source>
</evidence>
<proteinExistence type="predicted"/>
<keyword evidence="1" id="KW-0444">Lipid biosynthesis</keyword>
<sequence length="198" mass="22874">MNHLAHTFLAPDSPEARVGSILGDFCRGVRLAELPEPVLLGVRHHRAVDAFTDQHPQVRASKQLFSSQRRRFAGVALDILYDHYLLRHWQRFSDVDHHRFVRGVYRELASHEDVMPPSMVKVARRMVQHDWFGAYEDFENIGYALDRVASRIRFANQFAGIIEEIRANDEQLEARFLQFFPELLNFAEAEATSLSAQS</sequence>
<keyword evidence="4" id="KW-0275">Fatty acid biosynthesis</keyword>
<evidence type="ECO:0000313" key="5">
    <source>
        <dbReference type="EMBL" id="BBJ05208.1"/>
    </source>
</evidence>
<dbReference type="PIRSF" id="PIRSF011489">
    <property type="entry name" value="DUF479"/>
    <property type="match status" value="1"/>
</dbReference>
<gene>
    <name evidence="5" type="ORF">YBY_30570</name>
</gene>
<evidence type="ECO:0000256" key="2">
    <source>
        <dbReference type="ARBA" id="ARBA00022801"/>
    </source>
</evidence>
<organism evidence="5">
    <name type="scientific">Marinobacter nauticus</name>
    <name type="common">Marinobacter hydrocarbonoclasticus</name>
    <name type="synonym">Marinobacter aquaeolei</name>
    <dbReference type="NCBI Taxonomy" id="2743"/>
    <lineage>
        <taxon>Bacteria</taxon>
        <taxon>Pseudomonadati</taxon>
        <taxon>Pseudomonadota</taxon>
        <taxon>Gammaproteobacteria</taxon>
        <taxon>Pseudomonadales</taxon>
        <taxon>Marinobacteraceae</taxon>
        <taxon>Marinobacter</taxon>
    </lineage>
</organism>
<evidence type="ECO:0000256" key="4">
    <source>
        <dbReference type="ARBA" id="ARBA00023160"/>
    </source>
</evidence>
<dbReference type="GO" id="GO:0006633">
    <property type="term" value="P:fatty acid biosynthetic process"/>
    <property type="evidence" value="ECO:0007669"/>
    <property type="project" value="UniProtKB-KW"/>
</dbReference>
<dbReference type="GO" id="GO:0008770">
    <property type="term" value="F:[acyl-carrier-protein] phosphodiesterase activity"/>
    <property type="evidence" value="ECO:0007669"/>
    <property type="project" value="InterPro"/>
</dbReference>
<protein>
    <submittedName>
        <fullName evidence="5">ACP phosphodiesterase</fullName>
    </submittedName>
</protein>
<dbReference type="PANTHER" id="PTHR38764:SF1">
    <property type="entry name" value="ACYL CARRIER PROTEIN PHOSPHODIESTERASE"/>
    <property type="match status" value="1"/>
</dbReference>
<keyword evidence="3" id="KW-0443">Lipid metabolism</keyword>
<evidence type="ECO:0000256" key="3">
    <source>
        <dbReference type="ARBA" id="ARBA00023098"/>
    </source>
</evidence>
<keyword evidence="2" id="KW-0378">Hydrolase</keyword>
<keyword evidence="4" id="KW-0276">Fatty acid metabolism</keyword>
<dbReference type="InterPro" id="IPR007431">
    <property type="entry name" value="ACP_PD"/>
</dbReference>
<dbReference type="PANTHER" id="PTHR38764">
    <property type="entry name" value="ACYL CARRIER PROTEIN PHOSPHODIESTERASE"/>
    <property type="match status" value="1"/>
</dbReference>